<name>A0A7S9LTM0_9RHOB</name>
<dbReference type="AlphaFoldDB" id="A0A7S9LTM0"/>
<dbReference type="Proteomes" id="UP000594800">
    <property type="component" value="Chromosome"/>
</dbReference>
<dbReference type="RefSeq" id="WP_196104158.1">
    <property type="nucleotide sequence ID" value="NZ_CP064942.1"/>
</dbReference>
<reference evidence="1 2" key="1">
    <citation type="submission" date="2020-11" db="EMBL/GenBank/DDBJ databases">
        <title>Description of Pontivivens ytuae sp. nov. isolated from deep sea sediment of Mariana Trench.</title>
        <authorList>
            <person name="Wang Z."/>
            <person name="Sun Q.-L."/>
            <person name="Xu X.-D."/>
            <person name="Tang Y.-Z."/>
            <person name="Zhang J."/>
        </authorList>
    </citation>
    <scope>NUCLEOTIDE SEQUENCE [LARGE SCALE GENOMIC DNA]</scope>
    <source>
        <strain evidence="1 2">MT2928</strain>
    </source>
</reference>
<accession>A0A7S9LTM0</accession>
<sequence length="59" mass="5845">METVLLTVIVILLAMGGMAIGIIAGRAPIKGSCGGLACVKGVDCGICKGRRTAAANEEA</sequence>
<evidence type="ECO:0000313" key="2">
    <source>
        <dbReference type="Proteomes" id="UP000594800"/>
    </source>
</evidence>
<dbReference type="KEGG" id="poz:I0K15_04130"/>
<proteinExistence type="predicted"/>
<dbReference type="EMBL" id="CP064942">
    <property type="protein sequence ID" value="QPH54958.1"/>
    <property type="molecule type" value="Genomic_DNA"/>
</dbReference>
<gene>
    <name evidence="1" type="ORF">I0K15_04130</name>
</gene>
<protein>
    <submittedName>
        <fullName evidence="1">Uncharacterized protein</fullName>
    </submittedName>
</protein>
<organism evidence="1 2">
    <name type="scientific">Pontivivens ytuae</name>
    <dbReference type="NCBI Taxonomy" id="2789856"/>
    <lineage>
        <taxon>Bacteria</taxon>
        <taxon>Pseudomonadati</taxon>
        <taxon>Pseudomonadota</taxon>
        <taxon>Alphaproteobacteria</taxon>
        <taxon>Rhodobacterales</taxon>
        <taxon>Paracoccaceae</taxon>
        <taxon>Pontivivens</taxon>
    </lineage>
</organism>
<keyword evidence="2" id="KW-1185">Reference proteome</keyword>
<evidence type="ECO:0000313" key="1">
    <source>
        <dbReference type="EMBL" id="QPH54958.1"/>
    </source>
</evidence>